<dbReference type="EMBL" id="OVEO01000013">
    <property type="protein sequence ID" value="SPR00013.1"/>
    <property type="molecule type" value="Genomic_DNA"/>
</dbReference>
<feature type="region of interest" description="Disordered" evidence="4">
    <location>
        <begin position="1"/>
        <end position="36"/>
    </location>
</feature>
<dbReference type="InterPro" id="IPR051242">
    <property type="entry name" value="WD-EF-hand_domain"/>
</dbReference>
<feature type="compositionally biased region" description="Low complexity" evidence="4">
    <location>
        <begin position="58"/>
        <end position="73"/>
    </location>
</feature>
<gene>
    <name evidence="6" type="ORF">PLBR_LOCUS7228</name>
</gene>
<feature type="repeat" description="WD" evidence="3">
    <location>
        <begin position="486"/>
        <end position="518"/>
    </location>
</feature>
<organism evidence="6 7">
    <name type="scientific">Plasmodiophora brassicae</name>
    <name type="common">Clubroot disease agent</name>
    <dbReference type="NCBI Taxonomy" id="37360"/>
    <lineage>
        <taxon>Eukaryota</taxon>
        <taxon>Sar</taxon>
        <taxon>Rhizaria</taxon>
        <taxon>Endomyxa</taxon>
        <taxon>Phytomyxea</taxon>
        <taxon>Plasmodiophorida</taxon>
        <taxon>Plasmodiophoridae</taxon>
        <taxon>Plasmodiophora</taxon>
    </lineage>
</organism>
<proteinExistence type="predicted"/>
<dbReference type="PROSITE" id="PS00018">
    <property type="entry name" value="EF_HAND_1"/>
    <property type="match status" value="1"/>
</dbReference>
<geneLocation type="mitochondrion" evidence="6"/>
<dbReference type="Gene3D" id="2.130.10.10">
    <property type="entry name" value="YVTN repeat-like/Quinoprotein amine dehydrogenase"/>
    <property type="match status" value="4"/>
</dbReference>
<keyword evidence="6" id="KW-0496">Mitochondrion</keyword>
<feature type="domain" description="EF-hand" evidence="5">
    <location>
        <begin position="253"/>
        <end position="288"/>
    </location>
</feature>
<dbReference type="Proteomes" id="UP000290189">
    <property type="component" value="Unassembled WGS sequence"/>
</dbReference>
<keyword evidence="2" id="KW-0106">Calcium</keyword>
<dbReference type="GO" id="GO:0005509">
    <property type="term" value="F:calcium ion binding"/>
    <property type="evidence" value="ECO:0007669"/>
    <property type="project" value="InterPro"/>
</dbReference>
<dbReference type="InterPro" id="IPR002048">
    <property type="entry name" value="EF_hand_dom"/>
</dbReference>
<dbReference type="PROSITE" id="PS50082">
    <property type="entry name" value="WD_REPEATS_2"/>
    <property type="match status" value="4"/>
</dbReference>
<dbReference type="InterPro" id="IPR018247">
    <property type="entry name" value="EF_Hand_1_Ca_BS"/>
</dbReference>
<dbReference type="Pfam" id="PF00400">
    <property type="entry name" value="WD40"/>
    <property type="match status" value="5"/>
</dbReference>
<feature type="repeat" description="WD" evidence="3">
    <location>
        <begin position="358"/>
        <end position="390"/>
    </location>
</feature>
<feature type="repeat" description="WD" evidence="3">
    <location>
        <begin position="791"/>
        <end position="825"/>
    </location>
</feature>
<sequence>MSFADDNIETPGPSRPLPFSALDHFLSGPGRTDRSAIRRRLRREAADLIATHRASQEVKAPAAPSKPAVPPLALSSRESIKSLSEPGTTAPKLSSRAFHQLSLNDLAATDDRFSTKTLLNVDEAVVLNATDGDRARTLIKKATPSQDGWTPRPRRTPRPRLGTAPVSPGDDTPVVGTPFLTEVDPGQAAAAVSNDDDGGDEVSAVDVMTLLDHERLGDLSAKFSAHPGAALTLQQFVHCVKPYLPTTVHGELSVVMGLCKLFDEIDVNGDGTLEWNEFTNYVVDAGMHSSDADTAEMPVDGYERVSIPLNIGRERHEIRVTKLAYFPGLHQAMMWDGTKLQVNVLDGKNLHSVATLPSGAHTGCILAAEYIPSKSLLVTAGNDRRMCLWDPVHQYALSKRYQHPQAQVALQWHDVHDRLYTADDQHAVNVWNMASLDRPVNNLPGQHDLAILDMLLLKNLNLMATASLDATIGLFDIVQNRKSHRLRGHRRGVLSLAYHSEYHCLVSAGYDHKALIWDPYVDKSICSLNGHFNPLISVSTVAGTPQIVTADTSGCVKIWDIRNYACVQTINLSSSDDLSLESAEALAVMPQTKRIIVGGKGGIATYDGLSAAGRYPILADIEPTTIALYNDHFGTIVTSVGRSLKVWDVRTGQIRSVFRNVTEAPITAMAFDTSQKKVIVGDSSGTIRVLNGRNGAFLKICDIPHARCVTALWYASSMKAIVSCSWDGLCRLYDDSDSVTEYVYLRREAQQIEHEVTCACISQSLTLCAAGGAQGRVVLWDYDTNTIEGHLPGHKSEITALAFLDPYPLLMTADQDGNLCMWAVRPLLRSNQTEAPCLFRVVNVVVGVNQPVIQIQFIPDGHQVYTADAAGVCRIWSIEGALFRLQMAPFLPTRDEDRASKATRMEEYEVYRAANKPMMARIWTAEKLIRPGDVKLMDSWQAHQDSIRSMDVITWRLPQQAAGIITTGFDRMVKLWDLRGRPLGALHQGRGESEIKCDIVDWAFRLDTKSRRRRAMDRARTVLDQTRLLEPVRPPK</sequence>
<evidence type="ECO:0000256" key="2">
    <source>
        <dbReference type="ARBA" id="ARBA00022837"/>
    </source>
</evidence>
<protein>
    <recommendedName>
        <fullName evidence="5">EF-hand domain-containing protein</fullName>
    </recommendedName>
</protein>
<keyword evidence="3" id="KW-0853">WD repeat</keyword>
<evidence type="ECO:0000256" key="4">
    <source>
        <dbReference type="SAM" id="MobiDB-lite"/>
    </source>
</evidence>
<accession>A0A3P3YII2</accession>
<evidence type="ECO:0000313" key="6">
    <source>
        <dbReference type="EMBL" id="SPR00013.1"/>
    </source>
</evidence>
<evidence type="ECO:0000313" key="7">
    <source>
        <dbReference type="Proteomes" id="UP000290189"/>
    </source>
</evidence>
<dbReference type="InterPro" id="IPR036322">
    <property type="entry name" value="WD40_repeat_dom_sf"/>
</dbReference>
<dbReference type="SMART" id="SM00320">
    <property type="entry name" value="WD40"/>
    <property type="match status" value="11"/>
</dbReference>
<dbReference type="SUPFAM" id="SSF47473">
    <property type="entry name" value="EF-hand"/>
    <property type="match status" value="1"/>
</dbReference>
<name>A0A3P3YII2_PLABS</name>
<feature type="repeat" description="WD" evidence="3">
    <location>
        <begin position="528"/>
        <end position="569"/>
    </location>
</feature>
<dbReference type="InterPro" id="IPR001680">
    <property type="entry name" value="WD40_rpt"/>
</dbReference>
<dbReference type="SUPFAM" id="SSF50978">
    <property type="entry name" value="WD40 repeat-like"/>
    <property type="match status" value="2"/>
</dbReference>
<dbReference type="PANTHER" id="PTHR44324:SF4">
    <property type="entry name" value="WD40 REPEAT DOMAIN 95"/>
    <property type="match status" value="1"/>
</dbReference>
<evidence type="ECO:0000259" key="5">
    <source>
        <dbReference type="PROSITE" id="PS50222"/>
    </source>
</evidence>
<evidence type="ECO:0000256" key="1">
    <source>
        <dbReference type="ARBA" id="ARBA00022737"/>
    </source>
</evidence>
<dbReference type="PROSITE" id="PS50294">
    <property type="entry name" value="WD_REPEATS_REGION"/>
    <property type="match status" value="3"/>
</dbReference>
<feature type="region of interest" description="Disordered" evidence="4">
    <location>
        <begin position="52"/>
        <end position="73"/>
    </location>
</feature>
<dbReference type="AlphaFoldDB" id="A0A3P3YII2"/>
<dbReference type="InterPro" id="IPR011992">
    <property type="entry name" value="EF-hand-dom_pair"/>
</dbReference>
<dbReference type="InterPro" id="IPR015943">
    <property type="entry name" value="WD40/YVTN_repeat-like_dom_sf"/>
</dbReference>
<reference evidence="6 7" key="1">
    <citation type="submission" date="2018-03" db="EMBL/GenBank/DDBJ databases">
        <authorList>
            <person name="Fogelqvist J."/>
        </authorList>
    </citation>
    <scope>NUCLEOTIDE SEQUENCE [LARGE SCALE GENOMIC DNA]</scope>
</reference>
<dbReference type="PANTHER" id="PTHR44324">
    <property type="entry name" value="WD40 REPEAT DOMAIN 95"/>
    <property type="match status" value="1"/>
</dbReference>
<feature type="region of interest" description="Disordered" evidence="4">
    <location>
        <begin position="141"/>
        <end position="172"/>
    </location>
</feature>
<keyword evidence="1" id="KW-0677">Repeat</keyword>
<evidence type="ECO:0000256" key="3">
    <source>
        <dbReference type="PROSITE-ProRule" id="PRU00221"/>
    </source>
</evidence>
<dbReference type="PROSITE" id="PS50222">
    <property type="entry name" value="EF_HAND_2"/>
    <property type="match status" value="1"/>
</dbReference>
<dbReference type="Gene3D" id="1.10.238.10">
    <property type="entry name" value="EF-hand"/>
    <property type="match status" value="1"/>
</dbReference>